<feature type="region of interest" description="Disordered" evidence="2">
    <location>
        <begin position="143"/>
        <end position="162"/>
    </location>
</feature>
<organism evidence="3 4">
    <name type="scientific">Paenibacillus sediminis</name>
    <dbReference type="NCBI Taxonomy" id="664909"/>
    <lineage>
        <taxon>Bacteria</taxon>
        <taxon>Bacillati</taxon>
        <taxon>Bacillota</taxon>
        <taxon>Bacilli</taxon>
        <taxon>Bacillales</taxon>
        <taxon>Paenibacillaceae</taxon>
        <taxon>Paenibacillus</taxon>
    </lineage>
</organism>
<dbReference type="EC" id="3.1.1.31" evidence="3"/>
<sequence length="360" mass="39636">MTTQSERMLLFIGSYAEASDPGVYVYSFDETTGELTRLHQVSGIKNPTFLNLDAQHKKLYSIGETVSNDGKKVGEVISFAVDTGKGTLTELNRVQSTDATTCHIQRDAEDRYLIVASYHGGKIGLLSLEENGMVGKLLDMKQHEGKGAHPERQSQPHPHSAFFSPDGRFIFVPDLGIDRIRAYTINHDSKKLEFHGETATHPGAGPRHLAFHPNGNLAFVINEVDSSITSFRYDAEAGQLHTIETVSTLPAEFQGENTTAEIRVSNDGKYLYGSNRGHDSIVVYAIDAQSGKLTYVEHVPTEGGHPRHFTLTPNGNYLISANRDSNNLTVFRVNQQTGKLEYTGRSAEVSKPVCVIPAYL</sequence>
<dbReference type="EMBL" id="JAGGKP010000001">
    <property type="protein sequence ID" value="MBP1935220.1"/>
    <property type="molecule type" value="Genomic_DNA"/>
</dbReference>
<dbReference type="Gene3D" id="2.130.10.10">
    <property type="entry name" value="YVTN repeat-like/Quinoprotein amine dehydrogenase"/>
    <property type="match status" value="1"/>
</dbReference>
<proteinExistence type="inferred from homology"/>
<dbReference type="GO" id="GO:0017057">
    <property type="term" value="F:6-phosphogluconolactonase activity"/>
    <property type="evidence" value="ECO:0007669"/>
    <property type="project" value="UniProtKB-EC"/>
</dbReference>
<keyword evidence="3" id="KW-0378">Hydrolase</keyword>
<dbReference type="PANTHER" id="PTHR30344:SF1">
    <property type="entry name" value="6-PHOSPHOGLUCONOLACTONASE"/>
    <property type="match status" value="1"/>
</dbReference>
<dbReference type="Pfam" id="PF10282">
    <property type="entry name" value="Lactonase"/>
    <property type="match status" value="1"/>
</dbReference>
<dbReference type="InterPro" id="IPR019405">
    <property type="entry name" value="Lactonase_7-beta_prop"/>
</dbReference>
<name>A0ABS4GY76_9BACL</name>
<evidence type="ECO:0000313" key="4">
    <source>
        <dbReference type="Proteomes" id="UP001519273"/>
    </source>
</evidence>
<dbReference type="InterPro" id="IPR011048">
    <property type="entry name" value="Haem_d1_sf"/>
</dbReference>
<dbReference type="SUPFAM" id="SSF51004">
    <property type="entry name" value="C-terminal (heme d1) domain of cytochrome cd1-nitrite reductase"/>
    <property type="match status" value="1"/>
</dbReference>
<comment type="similarity">
    <text evidence="1">Belongs to the cycloisomerase 2 family.</text>
</comment>
<gene>
    <name evidence="3" type="ORF">J2Z20_000081</name>
</gene>
<evidence type="ECO:0000313" key="3">
    <source>
        <dbReference type="EMBL" id="MBP1935220.1"/>
    </source>
</evidence>
<dbReference type="InterPro" id="IPR015943">
    <property type="entry name" value="WD40/YVTN_repeat-like_dom_sf"/>
</dbReference>
<dbReference type="RefSeq" id="WP_209844304.1">
    <property type="nucleotide sequence ID" value="NZ_CBCRVE010000001.1"/>
</dbReference>
<reference evidence="3 4" key="1">
    <citation type="submission" date="2021-03" db="EMBL/GenBank/DDBJ databases">
        <title>Genomic Encyclopedia of Type Strains, Phase IV (KMG-IV): sequencing the most valuable type-strain genomes for metagenomic binning, comparative biology and taxonomic classification.</title>
        <authorList>
            <person name="Goeker M."/>
        </authorList>
    </citation>
    <scope>NUCLEOTIDE SEQUENCE [LARGE SCALE GENOMIC DNA]</scope>
    <source>
        <strain evidence="3 4">DSM 23491</strain>
    </source>
</reference>
<dbReference type="Proteomes" id="UP001519273">
    <property type="component" value="Unassembled WGS sequence"/>
</dbReference>
<accession>A0ABS4GY76</accession>
<protein>
    <submittedName>
        <fullName evidence="3">6-phosphogluconolactonase</fullName>
        <ecNumber evidence="3">3.1.1.31</ecNumber>
    </submittedName>
</protein>
<feature type="compositionally biased region" description="Basic and acidic residues" evidence="2">
    <location>
        <begin position="143"/>
        <end position="154"/>
    </location>
</feature>
<comment type="caution">
    <text evidence="3">The sequence shown here is derived from an EMBL/GenBank/DDBJ whole genome shotgun (WGS) entry which is preliminary data.</text>
</comment>
<evidence type="ECO:0000256" key="2">
    <source>
        <dbReference type="SAM" id="MobiDB-lite"/>
    </source>
</evidence>
<dbReference type="InterPro" id="IPR050282">
    <property type="entry name" value="Cycloisomerase_2"/>
</dbReference>
<keyword evidence="4" id="KW-1185">Reference proteome</keyword>
<dbReference type="PANTHER" id="PTHR30344">
    <property type="entry name" value="6-PHOSPHOGLUCONOLACTONASE-RELATED"/>
    <property type="match status" value="1"/>
</dbReference>
<evidence type="ECO:0000256" key="1">
    <source>
        <dbReference type="ARBA" id="ARBA00005564"/>
    </source>
</evidence>